<accession>A0A1N7CHZ0</accession>
<sequence>MCLFDYGGVHPLDGEIEYPAVVQDAIEEYDQQEDSGANERGETV</sequence>
<dbReference type="EMBL" id="FTNO01000003">
    <property type="protein sequence ID" value="SIR63097.1"/>
    <property type="molecule type" value="Genomic_DNA"/>
</dbReference>
<reference evidence="2" key="1">
    <citation type="submission" date="2017-01" db="EMBL/GenBank/DDBJ databases">
        <authorList>
            <person name="Varghese N."/>
            <person name="Submissions S."/>
        </authorList>
    </citation>
    <scope>NUCLEOTIDE SEQUENCE [LARGE SCALE GENOMIC DNA]</scope>
    <source>
        <strain evidence="2">CGMCC 1.7737</strain>
    </source>
</reference>
<dbReference type="Proteomes" id="UP000186914">
    <property type="component" value="Unassembled WGS sequence"/>
</dbReference>
<proteinExistence type="predicted"/>
<gene>
    <name evidence="1" type="ORF">SAMN05421858_3009</name>
</gene>
<dbReference type="AlphaFoldDB" id="A0A1N7CHZ0"/>
<name>A0A1N7CHZ0_9EURY</name>
<evidence type="ECO:0000313" key="2">
    <source>
        <dbReference type="Proteomes" id="UP000186914"/>
    </source>
</evidence>
<keyword evidence="2" id="KW-1185">Reference proteome</keyword>
<protein>
    <submittedName>
        <fullName evidence="1">Uncharacterized protein</fullName>
    </submittedName>
</protein>
<organism evidence="1 2">
    <name type="scientific">Haladaptatus litoreus</name>
    <dbReference type="NCBI Taxonomy" id="553468"/>
    <lineage>
        <taxon>Archaea</taxon>
        <taxon>Methanobacteriati</taxon>
        <taxon>Methanobacteriota</taxon>
        <taxon>Stenosarchaea group</taxon>
        <taxon>Halobacteria</taxon>
        <taxon>Halobacteriales</taxon>
        <taxon>Haladaptataceae</taxon>
        <taxon>Haladaptatus</taxon>
    </lineage>
</organism>
<evidence type="ECO:0000313" key="1">
    <source>
        <dbReference type="EMBL" id="SIR63097.1"/>
    </source>
</evidence>